<reference evidence="3 4" key="1">
    <citation type="submission" date="2015-12" db="EMBL/GenBank/DDBJ databases">
        <title>Serinicoccus chungangenesis strain CD08_5 genome sequencing and assembly.</title>
        <authorList>
            <person name="Chander A.M."/>
            <person name="Kaur G."/>
            <person name="Nair G.R."/>
            <person name="Dhawan D.K."/>
            <person name="Kochhar R.K."/>
            <person name="Mayilraj S."/>
            <person name="Bhadada S.K."/>
        </authorList>
    </citation>
    <scope>NUCLEOTIDE SEQUENCE [LARGE SCALE GENOMIC DNA]</scope>
    <source>
        <strain evidence="3 4">CD08_5</strain>
    </source>
</reference>
<comment type="caution">
    <text evidence="3">The sequence shown here is derived from an EMBL/GenBank/DDBJ whole genome shotgun (WGS) entry which is preliminary data.</text>
</comment>
<name>A0A0W8I6A8_9MICO</name>
<sequence length="196" mass="22230">MFGKKSTEVAPEPVTTAPPTDPARPGGKGRPTPRRRDAEAANRRPLVVDRKAQTAEQKAKVRAERARVREAMLDGEEKYLPARDKGPERRYLRDAVDTRWNVGEILLPAMILVLAISLLPFDWARGGTFLVAYALMLGGIVDCWLLWRRTRTRFTATFGHAPGRGSAWYVVLRAFQMRRSRIPRPAVDRGSELRRR</sequence>
<feature type="transmembrane region" description="Helical" evidence="2">
    <location>
        <begin position="127"/>
        <end position="147"/>
    </location>
</feature>
<evidence type="ECO:0000313" key="3">
    <source>
        <dbReference type="EMBL" id="KUG53797.1"/>
    </source>
</evidence>
<accession>A0A0W8I6A8</accession>
<proteinExistence type="predicted"/>
<dbReference type="EMBL" id="LQBL01000028">
    <property type="protein sequence ID" value="KUG53797.1"/>
    <property type="molecule type" value="Genomic_DNA"/>
</dbReference>
<keyword evidence="4" id="KW-1185">Reference proteome</keyword>
<keyword evidence="2" id="KW-0472">Membrane</keyword>
<evidence type="ECO:0000313" key="4">
    <source>
        <dbReference type="Proteomes" id="UP000054837"/>
    </source>
</evidence>
<gene>
    <name evidence="3" type="ORF">AVL62_01740</name>
</gene>
<feature type="compositionally biased region" description="Low complexity" evidence="1">
    <location>
        <begin position="8"/>
        <end position="18"/>
    </location>
</feature>
<dbReference type="Proteomes" id="UP000054837">
    <property type="component" value="Unassembled WGS sequence"/>
</dbReference>
<evidence type="ECO:0008006" key="5">
    <source>
        <dbReference type="Google" id="ProtNLM"/>
    </source>
</evidence>
<evidence type="ECO:0000256" key="2">
    <source>
        <dbReference type="SAM" id="Phobius"/>
    </source>
</evidence>
<protein>
    <recommendedName>
        <fullName evidence="5">DUF3043 domain-containing protein</fullName>
    </recommendedName>
</protein>
<dbReference type="AlphaFoldDB" id="A0A0W8I6A8"/>
<organism evidence="3 4">
    <name type="scientific">Serinicoccus chungangensis</name>
    <dbReference type="NCBI Taxonomy" id="767452"/>
    <lineage>
        <taxon>Bacteria</taxon>
        <taxon>Bacillati</taxon>
        <taxon>Actinomycetota</taxon>
        <taxon>Actinomycetes</taxon>
        <taxon>Micrococcales</taxon>
        <taxon>Ornithinimicrobiaceae</taxon>
        <taxon>Serinicoccus</taxon>
    </lineage>
</organism>
<feature type="compositionally biased region" description="Basic and acidic residues" evidence="1">
    <location>
        <begin position="34"/>
        <end position="63"/>
    </location>
</feature>
<dbReference type="InterPro" id="IPR021403">
    <property type="entry name" value="DUF3043"/>
</dbReference>
<evidence type="ECO:0000256" key="1">
    <source>
        <dbReference type="SAM" id="MobiDB-lite"/>
    </source>
</evidence>
<feature type="region of interest" description="Disordered" evidence="1">
    <location>
        <begin position="1"/>
        <end position="63"/>
    </location>
</feature>
<dbReference type="Pfam" id="PF11241">
    <property type="entry name" value="DUF3043"/>
    <property type="match status" value="1"/>
</dbReference>
<feature type="transmembrane region" description="Helical" evidence="2">
    <location>
        <begin position="100"/>
        <end position="121"/>
    </location>
</feature>
<dbReference type="STRING" id="767452.AVL62_01740"/>
<keyword evidence="2" id="KW-1133">Transmembrane helix</keyword>
<keyword evidence="2" id="KW-0812">Transmembrane</keyword>